<feature type="chain" id="PRO_5047131618" evidence="1">
    <location>
        <begin position="26"/>
        <end position="434"/>
    </location>
</feature>
<evidence type="ECO:0000259" key="2">
    <source>
        <dbReference type="Pfam" id="PF01979"/>
    </source>
</evidence>
<dbReference type="SUPFAM" id="SSF51338">
    <property type="entry name" value="Composite domain of metallo-dependent hydrolases"/>
    <property type="match status" value="1"/>
</dbReference>
<keyword evidence="1" id="KW-0732">Signal</keyword>
<dbReference type="PANTHER" id="PTHR43135:SF3">
    <property type="entry name" value="ALPHA-D-RIBOSE 1-METHYLPHOSPHONATE 5-TRIPHOSPHATE DIPHOSPHATASE"/>
    <property type="match status" value="1"/>
</dbReference>
<dbReference type="CDD" id="cd01299">
    <property type="entry name" value="Met_dep_hydrolase_A"/>
    <property type="match status" value="1"/>
</dbReference>
<dbReference type="PANTHER" id="PTHR43135">
    <property type="entry name" value="ALPHA-D-RIBOSE 1-METHYLPHOSPHONATE 5-TRIPHOSPHATE DIPHOSPHATASE"/>
    <property type="match status" value="1"/>
</dbReference>
<dbReference type="InterPro" id="IPR032466">
    <property type="entry name" value="Metal_Hydrolase"/>
</dbReference>
<dbReference type="InterPro" id="IPR011059">
    <property type="entry name" value="Metal-dep_hydrolase_composite"/>
</dbReference>
<dbReference type="Gene3D" id="2.30.40.10">
    <property type="entry name" value="Urease, subunit C, domain 1"/>
    <property type="match status" value="1"/>
</dbReference>
<reference evidence="3 4" key="1">
    <citation type="submission" date="2020-11" db="EMBL/GenBank/DDBJ databases">
        <title>genome sequence of strain KACC 18849.</title>
        <authorList>
            <person name="Gao J."/>
            <person name="Zhang X."/>
        </authorList>
    </citation>
    <scope>NUCLEOTIDE SEQUENCE [LARGE SCALE GENOMIC DNA]</scope>
    <source>
        <strain evidence="3 4">KACC 18849</strain>
    </source>
</reference>
<dbReference type="InterPro" id="IPR051781">
    <property type="entry name" value="Metallo-dep_Hydrolase"/>
</dbReference>
<feature type="signal peptide" evidence="1">
    <location>
        <begin position="1"/>
        <end position="25"/>
    </location>
</feature>
<gene>
    <name evidence="3" type="ORF">I4Q42_24360</name>
</gene>
<protein>
    <submittedName>
        <fullName evidence="3">Amidohydrolase family protein</fullName>
    </submittedName>
</protein>
<evidence type="ECO:0000256" key="1">
    <source>
        <dbReference type="SAM" id="SignalP"/>
    </source>
</evidence>
<dbReference type="SUPFAM" id="SSF51556">
    <property type="entry name" value="Metallo-dependent hydrolases"/>
    <property type="match status" value="1"/>
</dbReference>
<dbReference type="Proteomes" id="UP000639859">
    <property type="component" value="Unassembled WGS sequence"/>
</dbReference>
<evidence type="ECO:0000313" key="4">
    <source>
        <dbReference type="Proteomes" id="UP000639859"/>
    </source>
</evidence>
<sequence>MPKFTIRALLLASAALLAAPSLACAADKAVQAGKLFDGVKLRGPSTVVIRDDKVIAVEDGWTAPAGAEIIDLKTQTVLPGLIDAHVHIGAALPSKTNAIEYGVTHSDLDRAFDAALYARQMLLQGFTAARDLGGGPETAAVRDAIDGGKIAGPRLWIALEPLGPTAGHGDMRSGIDPALANPGWDNGLVDSPLEARLKVREHKRRGATVIKLMPSGGIASIGDDPRHQTMAQDEIEEAVRTAHGLGLKVAAHIYPAPAIETAVRAGIDSVEHGSFATPEALKLMKERGVYLVPTLTVYDVFYETASKHPELLPPGTAEKELANDLIPKKNFPQAVKAGVKIAYGTDLGEGDHTLEFDLLVQGGLTPTQALTAATGAAGDLIGDPSAGRLAPGSWADLVAVAGDPTADIGLMRKVAFVMKGGVVYKVGGVEVLAR</sequence>
<dbReference type="InterPro" id="IPR006680">
    <property type="entry name" value="Amidohydro-rel"/>
</dbReference>
<name>A0ABS0T4L4_9CAUL</name>
<dbReference type="Pfam" id="PF01979">
    <property type="entry name" value="Amidohydro_1"/>
    <property type="match status" value="1"/>
</dbReference>
<dbReference type="RefSeq" id="WP_198578701.1">
    <property type="nucleotide sequence ID" value="NZ_JADWOX010000028.1"/>
</dbReference>
<accession>A0ABS0T4L4</accession>
<dbReference type="InterPro" id="IPR057744">
    <property type="entry name" value="OTAase-like"/>
</dbReference>
<keyword evidence="4" id="KW-1185">Reference proteome</keyword>
<evidence type="ECO:0000313" key="3">
    <source>
        <dbReference type="EMBL" id="MBI1686813.1"/>
    </source>
</evidence>
<dbReference type="EMBL" id="JADWOX010000028">
    <property type="protein sequence ID" value="MBI1686813.1"/>
    <property type="molecule type" value="Genomic_DNA"/>
</dbReference>
<proteinExistence type="predicted"/>
<organism evidence="3 4">
    <name type="scientific">Caulobacter hibisci</name>
    <dbReference type="NCBI Taxonomy" id="2035993"/>
    <lineage>
        <taxon>Bacteria</taxon>
        <taxon>Pseudomonadati</taxon>
        <taxon>Pseudomonadota</taxon>
        <taxon>Alphaproteobacteria</taxon>
        <taxon>Caulobacterales</taxon>
        <taxon>Caulobacteraceae</taxon>
        <taxon>Caulobacter</taxon>
    </lineage>
</organism>
<dbReference type="Gene3D" id="3.20.20.140">
    <property type="entry name" value="Metal-dependent hydrolases"/>
    <property type="match status" value="1"/>
</dbReference>
<comment type="caution">
    <text evidence="3">The sequence shown here is derived from an EMBL/GenBank/DDBJ whole genome shotgun (WGS) entry which is preliminary data.</text>
</comment>
<feature type="domain" description="Amidohydrolase-related" evidence="2">
    <location>
        <begin position="76"/>
        <end position="422"/>
    </location>
</feature>